<name>A0A0T9LWH6_YERIN</name>
<proteinExistence type="predicted"/>
<accession>A0A0T9LWH6</accession>
<dbReference type="AlphaFoldDB" id="A0A0T9LWH6"/>
<dbReference type="RefSeq" id="WP_050072893.1">
    <property type="nucleotide sequence ID" value="NZ_CPZJ01000003.1"/>
</dbReference>
<organism evidence="1 2">
    <name type="scientific">Yersinia intermedia</name>
    <dbReference type="NCBI Taxonomy" id="631"/>
    <lineage>
        <taxon>Bacteria</taxon>
        <taxon>Pseudomonadati</taxon>
        <taxon>Pseudomonadota</taxon>
        <taxon>Gammaproteobacteria</taxon>
        <taxon>Enterobacterales</taxon>
        <taxon>Yersiniaceae</taxon>
        <taxon>Yersinia</taxon>
    </lineage>
</organism>
<gene>
    <name evidence="1" type="ORF">ERS008530_00889</name>
</gene>
<dbReference type="OrthoDB" id="6556318at2"/>
<evidence type="ECO:0000313" key="1">
    <source>
        <dbReference type="EMBL" id="CNF31464.1"/>
    </source>
</evidence>
<evidence type="ECO:0000313" key="2">
    <source>
        <dbReference type="Proteomes" id="UP000038750"/>
    </source>
</evidence>
<protein>
    <submittedName>
        <fullName evidence="1">WavE lipopolysaccharide synthesis</fullName>
    </submittedName>
</protein>
<sequence length="347" mass="40141">MAEKITATGQNITIVIQGQSITDGKVCQKVIKNITVTRKNFPDAELILSTWNKGEATNREVRLAVAPLDVVVIFNDDPGAVIKREKGISYVSNVNRMIVSSASGIKLATNEFVIKIRSDSFFYSNNICNLIDSYFSGDNKLSRSEEFSVFSTRVINCNLYARNARGYLPYLFHPGDILVAGYKNDILSLFDVPLATSDIFKLSRTLTHFSTMSLFPEQYIWVNCIRKLQGKLVYKENLYRNEALIVLSENYYVNNFITHSVDELGFCWEKQNNKYRSKGKYSVYHHADWLGMYDKYILQKEVLFSGESLKHQIIKSIMLFYFFFRTNLLRIYLVRKMAIWLFVKRDL</sequence>
<dbReference type="Pfam" id="PF07507">
    <property type="entry name" value="WavE"/>
    <property type="match status" value="1"/>
</dbReference>
<dbReference type="InterPro" id="IPR011122">
    <property type="entry name" value="WavE"/>
</dbReference>
<dbReference type="EMBL" id="CPZJ01000003">
    <property type="protein sequence ID" value="CNF31464.1"/>
    <property type="molecule type" value="Genomic_DNA"/>
</dbReference>
<reference evidence="1 2" key="1">
    <citation type="submission" date="2015-03" db="EMBL/GenBank/DDBJ databases">
        <authorList>
            <person name="Murphy D."/>
        </authorList>
    </citation>
    <scope>NUCLEOTIDE SEQUENCE [LARGE SCALE GENOMIC DNA]</scope>
    <source>
        <strain evidence="1 2">BR165/97</strain>
    </source>
</reference>
<dbReference type="Proteomes" id="UP000038750">
    <property type="component" value="Unassembled WGS sequence"/>
</dbReference>